<protein>
    <recommendedName>
        <fullName evidence="3">F-box domain-containing protein</fullName>
    </recommendedName>
</protein>
<name>A0A9P6E6M1_9AGAR</name>
<dbReference type="AlphaFoldDB" id="A0A9P6E6M1"/>
<dbReference type="EMBL" id="MU157916">
    <property type="protein sequence ID" value="KAF9523467.1"/>
    <property type="molecule type" value="Genomic_DNA"/>
</dbReference>
<dbReference type="Gene3D" id="1.20.1280.50">
    <property type="match status" value="1"/>
</dbReference>
<sequence length="552" mass="62904">MPKSKTKRQQVPVNTSPASTLPSELLCRIFHTIKSEGSASPYPALFEPAFAPELQWVSEITHVCHRWRAIALSDPTLWTDICVSASHRWAAEFLKRSKNLPGVRISSNLNVGAVMLGSHGLMKKENLAMCRKLYSQACHRVETLLFENAENFQIEGFFLDFLEGLANNPRSSSLKKIVILGHPDDRWEPFIFDNSDTYIFNPPDVEQLHLKYVRAAWNFLKEFQGLTHLHLEHRSNQMFDLDPTNLIEVLEVLPCLKNLVFRVKGSGHLQHSLEDEPSSTKQLILPHLHFVKVRHFSGIWMRHFLLNFSPLNHAPRMWDIGVLDDARWHKKVFTTALEHVPSHYLSSCELSMDPPRVHVRTYHARTPVLSFWPSHPRGDINRSTLPMLRYRAAHHVSSGAPPEEPTGIDIALNLLSQPRVYNFLDELDFSPSAYLVTPQLLAETIGRLPQLRIVNLHIEVASSIPFFSALTFGAGSNLNALPFKRLEEINVHTRISSDAEAEKEILRSMVERHRSGFPIRRLTLPLLHLAGYVRDVIALQKVVESITIKGTR</sequence>
<reference evidence="1" key="1">
    <citation type="submission" date="2020-11" db="EMBL/GenBank/DDBJ databases">
        <authorList>
            <consortium name="DOE Joint Genome Institute"/>
            <person name="Ahrendt S."/>
            <person name="Riley R."/>
            <person name="Andreopoulos W."/>
            <person name="Labutti K."/>
            <person name="Pangilinan J."/>
            <person name="Ruiz-Duenas F.J."/>
            <person name="Barrasa J.M."/>
            <person name="Sanchez-Garcia M."/>
            <person name="Camarero S."/>
            <person name="Miyauchi S."/>
            <person name="Serrano A."/>
            <person name="Linde D."/>
            <person name="Babiker R."/>
            <person name="Drula E."/>
            <person name="Ayuso-Fernandez I."/>
            <person name="Pacheco R."/>
            <person name="Padilla G."/>
            <person name="Ferreira P."/>
            <person name="Barriuso J."/>
            <person name="Kellner H."/>
            <person name="Castanera R."/>
            <person name="Alfaro M."/>
            <person name="Ramirez L."/>
            <person name="Pisabarro A.G."/>
            <person name="Kuo A."/>
            <person name="Tritt A."/>
            <person name="Lipzen A."/>
            <person name="He G."/>
            <person name="Yan M."/>
            <person name="Ng V."/>
            <person name="Cullen D."/>
            <person name="Martin F."/>
            <person name="Rosso M.-N."/>
            <person name="Henrissat B."/>
            <person name="Hibbett D."/>
            <person name="Martinez A.T."/>
            <person name="Grigoriev I.V."/>
        </authorList>
    </citation>
    <scope>NUCLEOTIDE SEQUENCE</scope>
    <source>
        <strain evidence="1">CBS 506.95</strain>
    </source>
</reference>
<evidence type="ECO:0008006" key="3">
    <source>
        <dbReference type="Google" id="ProtNLM"/>
    </source>
</evidence>
<evidence type="ECO:0000313" key="2">
    <source>
        <dbReference type="Proteomes" id="UP000807306"/>
    </source>
</evidence>
<proteinExistence type="predicted"/>
<evidence type="ECO:0000313" key="1">
    <source>
        <dbReference type="EMBL" id="KAF9523467.1"/>
    </source>
</evidence>
<gene>
    <name evidence="1" type="ORF">CPB83DRAFT_862741</name>
</gene>
<dbReference type="InterPro" id="IPR036047">
    <property type="entry name" value="F-box-like_dom_sf"/>
</dbReference>
<dbReference type="OrthoDB" id="3046363at2759"/>
<organism evidence="1 2">
    <name type="scientific">Crepidotus variabilis</name>
    <dbReference type="NCBI Taxonomy" id="179855"/>
    <lineage>
        <taxon>Eukaryota</taxon>
        <taxon>Fungi</taxon>
        <taxon>Dikarya</taxon>
        <taxon>Basidiomycota</taxon>
        <taxon>Agaricomycotina</taxon>
        <taxon>Agaricomycetes</taxon>
        <taxon>Agaricomycetidae</taxon>
        <taxon>Agaricales</taxon>
        <taxon>Agaricineae</taxon>
        <taxon>Crepidotaceae</taxon>
        <taxon>Crepidotus</taxon>
    </lineage>
</organism>
<keyword evidence="2" id="KW-1185">Reference proteome</keyword>
<dbReference type="SUPFAM" id="SSF81383">
    <property type="entry name" value="F-box domain"/>
    <property type="match status" value="1"/>
</dbReference>
<comment type="caution">
    <text evidence="1">The sequence shown here is derived from an EMBL/GenBank/DDBJ whole genome shotgun (WGS) entry which is preliminary data.</text>
</comment>
<accession>A0A9P6E6M1</accession>
<dbReference type="Proteomes" id="UP000807306">
    <property type="component" value="Unassembled WGS sequence"/>
</dbReference>